<keyword evidence="4" id="KW-0271">Exosome</keyword>
<feature type="compositionally biased region" description="Basic and acidic residues" evidence="6">
    <location>
        <begin position="218"/>
        <end position="233"/>
    </location>
</feature>
<dbReference type="Proteomes" id="UP000809789">
    <property type="component" value="Unassembled WGS sequence"/>
</dbReference>
<feature type="domain" description="Exoribonuclease phosphorolytic" evidence="7">
    <location>
        <begin position="6"/>
        <end position="131"/>
    </location>
</feature>
<dbReference type="InterPro" id="IPR020568">
    <property type="entry name" value="Ribosomal_Su5_D2-typ_SF"/>
</dbReference>
<feature type="compositionally biased region" description="Acidic residues" evidence="6">
    <location>
        <begin position="234"/>
        <end position="244"/>
    </location>
</feature>
<dbReference type="InterPro" id="IPR001247">
    <property type="entry name" value="ExoRNase_PH_dom1"/>
</dbReference>
<gene>
    <name evidence="8" type="ORF">KVT40_005525</name>
</gene>
<proteinExistence type="inferred from homology"/>
<dbReference type="SUPFAM" id="SSF55666">
    <property type="entry name" value="Ribonuclease PH domain 2-like"/>
    <property type="match status" value="1"/>
</dbReference>
<evidence type="ECO:0000256" key="6">
    <source>
        <dbReference type="SAM" id="MobiDB-lite"/>
    </source>
</evidence>
<dbReference type="SUPFAM" id="SSF54211">
    <property type="entry name" value="Ribosomal protein S5 domain 2-like"/>
    <property type="match status" value="1"/>
</dbReference>
<name>A0A8K0PC72_9PEZI</name>
<organism evidence="8 9">
    <name type="scientific">Elsinoe batatas</name>
    <dbReference type="NCBI Taxonomy" id="2601811"/>
    <lineage>
        <taxon>Eukaryota</taxon>
        <taxon>Fungi</taxon>
        <taxon>Dikarya</taxon>
        <taxon>Ascomycota</taxon>
        <taxon>Pezizomycotina</taxon>
        <taxon>Dothideomycetes</taxon>
        <taxon>Dothideomycetidae</taxon>
        <taxon>Myriangiales</taxon>
        <taxon>Elsinoaceae</taxon>
        <taxon>Elsinoe</taxon>
    </lineage>
</organism>
<evidence type="ECO:0000256" key="5">
    <source>
        <dbReference type="ARBA" id="ARBA00023242"/>
    </source>
</evidence>
<dbReference type="GO" id="GO:0003723">
    <property type="term" value="F:RNA binding"/>
    <property type="evidence" value="ECO:0007669"/>
    <property type="project" value="TreeGrafter"/>
</dbReference>
<dbReference type="GO" id="GO:0016075">
    <property type="term" value="P:rRNA catabolic process"/>
    <property type="evidence" value="ECO:0007669"/>
    <property type="project" value="TreeGrafter"/>
</dbReference>
<evidence type="ECO:0000313" key="9">
    <source>
        <dbReference type="Proteomes" id="UP000809789"/>
    </source>
</evidence>
<dbReference type="InterPro" id="IPR050080">
    <property type="entry name" value="RNase_PH"/>
</dbReference>
<dbReference type="Pfam" id="PF01138">
    <property type="entry name" value="RNase_PH"/>
    <property type="match status" value="1"/>
</dbReference>
<dbReference type="GO" id="GO:0000177">
    <property type="term" value="C:cytoplasmic exosome (RNase complex)"/>
    <property type="evidence" value="ECO:0007669"/>
    <property type="project" value="TreeGrafter"/>
</dbReference>
<dbReference type="GO" id="GO:0006364">
    <property type="term" value="P:rRNA processing"/>
    <property type="evidence" value="ECO:0007669"/>
    <property type="project" value="UniProtKB-KW"/>
</dbReference>
<dbReference type="GO" id="GO:0000176">
    <property type="term" value="C:nuclear exosome (RNase complex)"/>
    <property type="evidence" value="ECO:0007669"/>
    <property type="project" value="TreeGrafter"/>
</dbReference>
<evidence type="ECO:0000256" key="2">
    <source>
        <dbReference type="ARBA" id="ARBA00006678"/>
    </source>
</evidence>
<keyword evidence="9" id="KW-1185">Reference proteome</keyword>
<comment type="subcellular location">
    <subcellularLocation>
        <location evidence="1">Nucleus</location>
    </subcellularLocation>
</comment>
<dbReference type="CDD" id="cd11372">
    <property type="entry name" value="RNase_PH_RRP46"/>
    <property type="match status" value="1"/>
</dbReference>
<comment type="caution">
    <text evidence="8">The sequence shown here is derived from an EMBL/GenBank/DDBJ whole genome shotgun (WGS) entry which is preliminary data.</text>
</comment>
<dbReference type="PANTHER" id="PTHR11953:SF1">
    <property type="entry name" value="EXOSOME COMPLEX COMPONENT RRP46"/>
    <property type="match status" value="1"/>
</dbReference>
<dbReference type="GO" id="GO:0071028">
    <property type="term" value="P:nuclear mRNA surveillance"/>
    <property type="evidence" value="ECO:0007669"/>
    <property type="project" value="TreeGrafter"/>
</dbReference>
<feature type="region of interest" description="Disordered" evidence="6">
    <location>
        <begin position="218"/>
        <end position="268"/>
    </location>
</feature>
<evidence type="ECO:0000256" key="1">
    <source>
        <dbReference type="ARBA" id="ARBA00004123"/>
    </source>
</evidence>
<evidence type="ECO:0000256" key="3">
    <source>
        <dbReference type="ARBA" id="ARBA00022552"/>
    </source>
</evidence>
<dbReference type="Gene3D" id="3.30.230.70">
    <property type="entry name" value="GHMP Kinase, N-terminal domain"/>
    <property type="match status" value="1"/>
</dbReference>
<dbReference type="PANTHER" id="PTHR11953">
    <property type="entry name" value="EXOSOME COMPLEX COMPONENT"/>
    <property type="match status" value="1"/>
</dbReference>
<accession>A0A8K0PC72</accession>
<dbReference type="EMBL" id="JAESVG020000006">
    <property type="protein sequence ID" value="KAG8626580.1"/>
    <property type="molecule type" value="Genomic_DNA"/>
</dbReference>
<comment type="similarity">
    <text evidence="2">Belongs to the RNase PH family.</text>
</comment>
<evidence type="ECO:0000313" key="8">
    <source>
        <dbReference type="EMBL" id="KAG8626580.1"/>
    </source>
</evidence>
<dbReference type="AlphaFoldDB" id="A0A8K0PC72"/>
<dbReference type="GO" id="GO:0005730">
    <property type="term" value="C:nucleolus"/>
    <property type="evidence" value="ECO:0007669"/>
    <property type="project" value="TreeGrafter"/>
</dbReference>
<evidence type="ECO:0000256" key="4">
    <source>
        <dbReference type="ARBA" id="ARBA00022835"/>
    </source>
</evidence>
<keyword evidence="3" id="KW-0698">rRNA processing</keyword>
<dbReference type="InterPro" id="IPR027408">
    <property type="entry name" value="PNPase/RNase_PH_dom_sf"/>
</dbReference>
<protein>
    <recommendedName>
        <fullName evidence="7">Exoribonuclease phosphorolytic domain-containing protein</fullName>
    </recommendedName>
</protein>
<evidence type="ECO:0000259" key="7">
    <source>
        <dbReference type="Pfam" id="PF01138"/>
    </source>
</evidence>
<dbReference type="OrthoDB" id="27298at2759"/>
<reference evidence="8" key="1">
    <citation type="submission" date="2021-07" db="EMBL/GenBank/DDBJ databases">
        <title>Elsinoe batatas strain:CRI-CJ2 Genome sequencing and assembly.</title>
        <authorList>
            <person name="Huang L."/>
        </authorList>
    </citation>
    <scope>NUCLEOTIDE SEQUENCE</scope>
    <source>
        <strain evidence="8">CRI-CJ2</strain>
    </source>
</reference>
<keyword evidence="5" id="KW-0539">Nucleus</keyword>
<dbReference type="GO" id="GO:0071051">
    <property type="term" value="P:poly(A)-dependent snoRNA 3'-end processing"/>
    <property type="evidence" value="ECO:0007669"/>
    <property type="project" value="TreeGrafter"/>
</dbReference>
<sequence length="287" mass="30061">MTVPEAKLGPLHRADGSATYSHAGYSVICAVNGPVEVQRRDELPDEAAIEVNVRPAVGVGGPRDRHLEALIHSTLRHIILTHLHPRTLIQITLQILSLPETESDLRPSSHIHLLPPLLNTTSLALLHASIPLSTTLTSTIIALPSPSPDDPSALSTTCGTAPILDPTPAQIIQAKSVHAFAFSSKGEVLLAESEGGFGVGEWESAEETARGACLAMFERQEGKGKGQTGRDGDVDMNDSEEEGEGGVSLDGNVAAGRPKGDGGMGGIIGVLHGAVEEKAGEVGRWRS</sequence>
<dbReference type="InterPro" id="IPR036345">
    <property type="entry name" value="ExoRNase_PH_dom2_sf"/>
</dbReference>
<dbReference type="GO" id="GO:0034475">
    <property type="term" value="P:U4 snRNA 3'-end processing"/>
    <property type="evidence" value="ECO:0007669"/>
    <property type="project" value="TreeGrafter"/>
</dbReference>